<feature type="transmembrane region" description="Helical" evidence="1">
    <location>
        <begin position="49"/>
        <end position="70"/>
    </location>
</feature>
<evidence type="ECO:0000313" key="2">
    <source>
        <dbReference type="EMBL" id="MFD2068613.1"/>
    </source>
</evidence>
<accession>A0ABW4X0V1</accession>
<comment type="caution">
    <text evidence="2">The sequence shown here is derived from an EMBL/GenBank/DDBJ whole genome shotgun (WGS) entry which is preliminary data.</text>
</comment>
<organism evidence="2 3">
    <name type="scientific">Pontibacter silvestris</name>
    <dbReference type="NCBI Taxonomy" id="2305183"/>
    <lineage>
        <taxon>Bacteria</taxon>
        <taxon>Pseudomonadati</taxon>
        <taxon>Bacteroidota</taxon>
        <taxon>Cytophagia</taxon>
        <taxon>Cytophagales</taxon>
        <taxon>Hymenobacteraceae</taxon>
        <taxon>Pontibacter</taxon>
    </lineage>
</organism>
<evidence type="ECO:0008006" key="4">
    <source>
        <dbReference type="Google" id="ProtNLM"/>
    </source>
</evidence>
<reference evidence="3" key="1">
    <citation type="journal article" date="2019" name="Int. J. Syst. Evol. Microbiol.">
        <title>The Global Catalogue of Microorganisms (GCM) 10K type strain sequencing project: providing services to taxonomists for standard genome sequencing and annotation.</title>
        <authorList>
            <consortium name="The Broad Institute Genomics Platform"/>
            <consortium name="The Broad Institute Genome Sequencing Center for Infectious Disease"/>
            <person name="Wu L."/>
            <person name="Ma J."/>
        </authorList>
    </citation>
    <scope>NUCLEOTIDE SEQUENCE [LARGE SCALE GENOMIC DNA]</scope>
    <source>
        <strain evidence="3">JCM 16545</strain>
    </source>
</reference>
<feature type="transmembrane region" description="Helical" evidence="1">
    <location>
        <begin position="7"/>
        <end position="29"/>
    </location>
</feature>
<evidence type="ECO:0000313" key="3">
    <source>
        <dbReference type="Proteomes" id="UP001597369"/>
    </source>
</evidence>
<dbReference type="EMBL" id="JBHUHV010000054">
    <property type="protein sequence ID" value="MFD2068613.1"/>
    <property type="molecule type" value="Genomic_DNA"/>
</dbReference>
<keyword evidence="1" id="KW-1133">Transmembrane helix</keyword>
<keyword evidence="3" id="KW-1185">Reference proteome</keyword>
<keyword evidence="1" id="KW-0812">Transmembrane</keyword>
<name>A0ABW4X0V1_9BACT</name>
<sequence>MNNSKFIWLVWLFYFIVFEVVVFFGLQYLLSGMGVDYQYQPENTVVPNWVKAVTFILLYILCLLFVVMMISNFVPGKHRNHLMRWVYLALIGMVVMLFLLFN</sequence>
<gene>
    <name evidence="2" type="ORF">ACFSKU_17115</name>
</gene>
<proteinExistence type="predicted"/>
<protein>
    <recommendedName>
        <fullName evidence="4">Integral membrane protein</fullName>
    </recommendedName>
</protein>
<evidence type="ECO:0000256" key="1">
    <source>
        <dbReference type="SAM" id="Phobius"/>
    </source>
</evidence>
<dbReference type="RefSeq" id="WP_229958933.1">
    <property type="nucleotide sequence ID" value="NZ_JAJJWI010000004.1"/>
</dbReference>
<dbReference type="Proteomes" id="UP001597369">
    <property type="component" value="Unassembled WGS sequence"/>
</dbReference>
<feature type="transmembrane region" description="Helical" evidence="1">
    <location>
        <begin position="82"/>
        <end position="101"/>
    </location>
</feature>
<keyword evidence="1" id="KW-0472">Membrane</keyword>